<dbReference type="RefSeq" id="WP_010852058.1">
    <property type="nucleotide sequence ID" value="NZ_HF570956.1"/>
</dbReference>
<protein>
    <recommendedName>
        <fullName evidence="5">ATP-grasp domain-containing protein</fullName>
    </recommendedName>
</protein>
<keyword evidence="1" id="KW-0436">Ligase</keyword>
<sequence>MVSAAFVAPFLADTTNSFLLAAARLPGVRLGLVTTASLDQVPAEIRHALAGHYQVQDGLDPQQIADGVRGLAGQVGEVERLVAILEQLQVPLGQVRDGLGIPGMGEAVALNVRDKARMKDVLRRAGLPCARHQLVHRVGEATAFRDLVGFPIVAKPPDGAGAKATFRLDTPADFDGWLAMATADPGEAWLLEEFLTGREHSFDSATLHGRTLWSSISDYVPPPLEVVRNPWMQWTVVLPADIGGPEYAEILRVGPQAIDALGVTDAFSHMEWFARPDGTVAISEIGARPPGAQISPMIGFAHDIDFYDLWARLVVTDRFDRPDRVYACGTAYLRGMGRGRVRAVHGIDQLQRELGHLVVRAQLPQPGQPAATSYEGEGFVTVRHEDTDVVRVALERIVSLARVEFVESD</sequence>
<evidence type="ECO:0000256" key="2">
    <source>
        <dbReference type="ARBA" id="ARBA00022741"/>
    </source>
</evidence>
<dbReference type="OrthoDB" id="24041at2"/>
<dbReference type="PANTHER" id="PTHR43585:SF2">
    <property type="entry name" value="ATP-GRASP ENZYME FSQD"/>
    <property type="match status" value="1"/>
</dbReference>
<comment type="caution">
    <text evidence="6">The sequence shown here is derived from an EMBL/GenBank/DDBJ whole genome shotgun (WGS) entry which is preliminary data.</text>
</comment>
<dbReference type="EMBL" id="CAIZ01000069">
    <property type="protein sequence ID" value="CCH69409.1"/>
    <property type="molecule type" value="Genomic_DNA"/>
</dbReference>
<dbReference type="InterPro" id="IPR052032">
    <property type="entry name" value="ATP-dep_AA_Ligase"/>
</dbReference>
<dbReference type="eggNOG" id="COG1181">
    <property type="taxonomic scope" value="Bacteria"/>
</dbReference>
<evidence type="ECO:0000256" key="1">
    <source>
        <dbReference type="ARBA" id="ARBA00022598"/>
    </source>
</evidence>
<keyword evidence="7" id="KW-1185">Reference proteome</keyword>
<dbReference type="InterPro" id="IPR013815">
    <property type="entry name" value="ATP_grasp_subdomain_1"/>
</dbReference>
<dbReference type="HOGENOM" id="CLU_056352_1_0_11"/>
<dbReference type="Gene3D" id="3.40.50.20">
    <property type="match status" value="1"/>
</dbReference>
<dbReference type="PROSITE" id="PS50975">
    <property type="entry name" value="ATP_GRASP"/>
    <property type="match status" value="1"/>
</dbReference>
<dbReference type="SUPFAM" id="SSF56059">
    <property type="entry name" value="Glutathione synthetase ATP-binding domain-like"/>
    <property type="match status" value="1"/>
</dbReference>
<evidence type="ECO:0000313" key="6">
    <source>
        <dbReference type="EMBL" id="CCH69409.1"/>
    </source>
</evidence>
<dbReference type="Gene3D" id="3.30.470.20">
    <property type="entry name" value="ATP-grasp fold, B domain"/>
    <property type="match status" value="1"/>
</dbReference>
<evidence type="ECO:0000256" key="4">
    <source>
        <dbReference type="PROSITE-ProRule" id="PRU00409"/>
    </source>
</evidence>
<dbReference type="Gene3D" id="3.30.1490.20">
    <property type="entry name" value="ATP-grasp fold, A domain"/>
    <property type="match status" value="1"/>
</dbReference>
<dbReference type="GO" id="GO:0005524">
    <property type="term" value="F:ATP binding"/>
    <property type="evidence" value="ECO:0007669"/>
    <property type="project" value="UniProtKB-UniRule"/>
</dbReference>
<dbReference type="STRING" id="1193181.BN10_1600013"/>
<dbReference type="AlphaFoldDB" id="N0E3D8"/>
<dbReference type="GO" id="GO:0016874">
    <property type="term" value="F:ligase activity"/>
    <property type="evidence" value="ECO:0007669"/>
    <property type="project" value="UniProtKB-KW"/>
</dbReference>
<dbReference type="Proteomes" id="UP000013167">
    <property type="component" value="Unassembled WGS sequence"/>
</dbReference>
<gene>
    <name evidence="6" type="ORF">BN10_1600013</name>
</gene>
<reference evidence="6 7" key="1">
    <citation type="journal article" date="2013" name="ISME J.">
        <title>A metabolic model for members of the genus Tetrasphaera involved in enhanced biological phosphorus removal.</title>
        <authorList>
            <person name="Kristiansen R."/>
            <person name="Nguyen H.T.T."/>
            <person name="Saunders A.M."/>
            <person name="Nielsen J.L."/>
            <person name="Wimmer R."/>
            <person name="Le V.Q."/>
            <person name="McIlroy S.J."/>
            <person name="Petrovski S."/>
            <person name="Seviour R.J."/>
            <person name="Calteau A."/>
            <person name="Nielsen K.L."/>
            <person name="Nielsen P.H."/>
        </authorList>
    </citation>
    <scope>NUCLEOTIDE SEQUENCE [LARGE SCALE GENOMIC DNA]</scope>
    <source>
        <strain evidence="6 7">Lp2</strain>
    </source>
</reference>
<evidence type="ECO:0000313" key="7">
    <source>
        <dbReference type="Proteomes" id="UP000013167"/>
    </source>
</evidence>
<evidence type="ECO:0000256" key="3">
    <source>
        <dbReference type="ARBA" id="ARBA00022840"/>
    </source>
</evidence>
<keyword evidence="3 4" id="KW-0067">ATP-binding</keyword>
<dbReference type="GO" id="GO:0046872">
    <property type="term" value="F:metal ion binding"/>
    <property type="evidence" value="ECO:0007669"/>
    <property type="project" value="InterPro"/>
</dbReference>
<accession>N0E3D8</accession>
<feature type="domain" description="ATP-grasp" evidence="5">
    <location>
        <begin position="119"/>
        <end position="315"/>
    </location>
</feature>
<proteinExistence type="predicted"/>
<dbReference type="InterPro" id="IPR011761">
    <property type="entry name" value="ATP-grasp"/>
</dbReference>
<name>N0E3D8_9MICO</name>
<keyword evidence="2 4" id="KW-0547">Nucleotide-binding</keyword>
<evidence type="ECO:0000259" key="5">
    <source>
        <dbReference type="PROSITE" id="PS50975"/>
    </source>
</evidence>
<organism evidence="6 7">
    <name type="scientific">Phycicoccus elongatus Lp2</name>
    <dbReference type="NCBI Taxonomy" id="1193181"/>
    <lineage>
        <taxon>Bacteria</taxon>
        <taxon>Bacillati</taxon>
        <taxon>Actinomycetota</taxon>
        <taxon>Actinomycetes</taxon>
        <taxon>Micrococcales</taxon>
        <taxon>Intrasporangiaceae</taxon>
        <taxon>Phycicoccus</taxon>
    </lineage>
</organism>
<dbReference type="PANTHER" id="PTHR43585">
    <property type="entry name" value="FUMIPYRROLE BIOSYNTHESIS PROTEIN C"/>
    <property type="match status" value="1"/>
</dbReference>